<dbReference type="InterPro" id="IPR052019">
    <property type="entry name" value="F420H2_bilvrd_red/Heme_oxyg"/>
</dbReference>
<dbReference type="InterPro" id="IPR024031">
    <property type="entry name" value="MSMEG_5819/OxyR"/>
</dbReference>
<evidence type="ECO:0000259" key="2">
    <source>
        <dbReference type="Pfam" id="PF01243"/>
    </source>
</evidence>
<dbReference type="GO" id="GO:0005829">
    <property type="term" value="C:cytosol"/>
    <property type="evidence" value="ECO:0007669"/>
    <property type="project" value="TreeGrafter"/>
</dbReference>
<dbReference type="GO" id="GO:0016627">
    <property type="term" value="F:oxidoreductase activity, acting on the CH-CH group of donors"/>
    <property type="evidence" value="ECO:0007669"/>
    <property type="project" value="TreeGrafter"/>
</dbReference>
<gene>
    <name evidence="3" type="ORF">BKG62_14815</name>
</gene>
<dbReference type="AlphaFoldDB" id="A0AB73MHG5"/>
<accession>A0AB73MHG5</accession>
<feature type="domain" description="Pyridoxamine 5'-phosphate oxidase N-terminal" evidence="2">
    <location>
        <begin position="9"/>
        <end position="93"/>
    </location>
</feature>
<dbReference type="InterPro" id="IPR012349">
    <property type="entry name" value="Split_barrel_FMN-bd"/>
</dbReference>
<dbReference type="Pfam" id="PF01243">
    <property type="entry name" value="PNPOx_N"/>
    <property type="match status" value="1"/>
</dbReference>
<dbReference type="SUPFAM" id="SSF50475">
    <property type="entry name" value="FMN-binding split barrel"/>
    <property type="match status" value="1"/>
</dbReference>
<dbReference type="PANTHER" id="PTHR35176:SF6">
    <property type="entry name" value="HEME OXYGENASE HI_0854-RELATED"/>
    <property type="match status" value="1"/>
</dbReference>
<keyword evidence="1" id="KW-0560">Oxidoreductase</keyword>
<protein>
    <submittedName>
        <fullName evidence="3">Pyridoxamine 5'-phosphate oxidase</fullName>
    </submittedName>
</protein>
<organism evidence="3 4">
    <name type="scientific">Mycobacteroides chelonae</name>
    <name type="common">Mycobacterium chelonae</name>
    <dbReference type="NCBI Taxonomy" id="1774"/>
    <lineage>
        <taxon>Bacteria</taxon>
        <taxon>Bacillati</taxon>
        <taxon>Actinomycetota</taxon>
        <taxon>Actinomycetes</taxon>
        <taxon>Mycobacteriales</taxon>
        <taxon>Mycobacteriaceae</taxon>
        <taxon>Mycobacteroides</taxon>
    </lineage>
</organism>
<dbReference type="PANTHER" id="PTHR35176">
    <property type="entry name" value="HEME OXYGENASE HI_0854-RELATED"/>
    <property type="match status" value="1"/>
</dbReference>
<dbReference type="RefSeq" id="WP_030097498.1">
    <property type="nucleotide sequence ID" value="NZ_JAAOOV010000001.1"/>
</dbReference>
<comment type="caution">
    <text evidence="3">The sequence shown here is derived from an EMBL/GenBank/DDBJ whole genome shotgun (WGS) entry which is preliminary data.</text>
</comment>
<sequence length="140" mass="15465">MTFRPDEIAFMRQAELGRLATILPDGAPQVSPVGFTYNEQLGTIDVSGYRMSRSRKYRNIIDNEKVAFVVDDIPSRAPWRVRCLEIRGTARPTVAPVAHGAAGDELDTAIIRITPSRIISFGIDDASTDPHLLVADNRDV</sequence>
<dbReference type="Gene3D" id="2.30.110.10">
    <property type="entry name" value="Electron Transport, Fmn-binding Protein, Chain A"/>
    <property type="match status" value="1"/>
</dbReference>
<dbReference type="EMBL" id="MLHW01000009">
    <property type="protein sequence ID" value="OHT52070.1"/>
    <property type="molecule type" value="Genomic_DNA"/>
</dbReference>
<evidence type="ECO:0000256" key="1">
    <source>
        <dbReference type="ARBA" id="ARBA00023002"/>
    </source>
</evidence>
<reference evidence="3 4" key="1">
    <citation type="submission" date="2016-10" db="EMBL/GenBank/DDBJ databases">
        <title>Evaluation of Human, Animal and Environmental Mycobacterium chelonae Isolates by Core Genome Phylogenomic Analysis, Targeted Gene Comparison, and Anti-microbial Susceptibility Patterns: A Tale of Mistaken Identities.</title>
        <authorList>
            <person name="Fogelson S.B."/>
            <person name="Camus A.C."/>
            <person name="Lorenz W."/>
            <person name="Vasireddy R."/>
            <person name="Vasireddy S."/>
            <person name="Smith T."/>
            <person name="Brown-Elliott B.A."/>
            <person name="Wallace R.J.Jr."/>
            <person name="Hasan N.A."/>
            <person name="Reischl U."/>
            <person name="Sanchez S."/>
        </authorList>
    </citation>
    <scope>NUCLEOTIDE SEQUENCE [LARGE SCALE GENOMIC DNA]</scope>
    <source>
        <strain evidence="3 4">42895</strain>
    </source>
</reference>
<dbReference type="NCBIfam" id="TIGR04023">
    <property type="entry name" value="PPOX_MSMEG_5819"/>
    <property type="match status" value="1"/>
</dbReference>
<proteinExistence type="predicted"/>
<name>A0AB73MHG5_MYCCH</name>
<evidence type="ECO:0000313" key="3">
    <source>
        <dbReference type="EMBL" id="OHT52070.1"/>
    </source>
</evidence>
<dbReference type="Proteomes" id="UP000180113">
    <property type="component" value="Unassembled WGS sequence"/>
</dbReference>
<dbReference type="InterPro" id="IPR011576">
    <property type="entry name" value="Pyridox_Oxase_N"/>
</dbReference>
<evidence type="ECO:0000313" key="4">
    <source>
        <dbReference type="Proteomes" id="UP000180113"/>
    </source>
</evidence>
<dbReference type="GO" id="GO:0070967">
    <property type="term" value="F:coenzyme F420 binding"/>
    <property type="evidence" value="ECO:0007669"/>
    <property type="project" value="TreeGrafter"/>
</dbReference>